<reference evidence="9" key="1">
    <citation type="submission" date="2023-08" db="EMBL/GenBank/DDBJ databases">
        <authorList>
            <person name="Chen Y."/>
            <person name="Shah S."/>
            <person name="Dougan E. K."/>
            <person name="Thang M."/>
            <person name="Chan C."/>
        </authorList>
    </citation>
    <scope>NUCLEOTIDE SEQUENCE</scope>
</reference>
<dbReference type="PANTHER" id="PTHR12378">
    <property type="entry name" value="DESUMOYLATING ISOPEPTIDASE"/>
    <property type="match status" value="1"/>
</dbReference>
<evidence type="ECO:0000256" key="2">
    <source>
        <dbReference type="ARBA" id="ARBA00022670"/>
    </source>
</evidence>
<evidence type="ECO:0000259" key="7">
    <source>
        <dbReference type="PROSITE" id="PS50853"/>
    </source>
</evidence>
<dbReference type="CDD" id="cd00063">
    <property type="entry name" value="FN3"/>
    <property type="match status" value="3"/>
</dbReference>
<keyword evidence="5" id="KW-0472">Membrane</keyword>
<keyword evidence="5" id="KW-0812">Transmembrane</keyword>
<evidence type="ECO:0000256" key="5">
    <source>
        <dbReference type="SAM" id="Phobius"/>
    </source>
</evidence>
<comment type="similarity">
    <text evidence="1">Belongs to the DeSI family.</text>
</comment>
<dbReference type="Gene3D" id="2.60.40.10">
    <property type="entry name" value="Immunoglobulins"/>
    <property type="match status" value="2"/>
</dbReference>
<feature type="domain" description="Fibronectin type-III" evidence="7">
    <location>
        <begin position="615"/>
        <end position="713"/>
    </location>
</feature>
<dbReference type="GO" id="GO:0016579">
    <property type="term" value="P:protein deubiquitination"/>
    <property type="evidence" value="ECO:0007669"/>
    <property type="project" value="TreeGrafter"/>
</dbReference>
<dbReference type="InterPro" id="IPR000626">
    <property type="entry name" value="Ubiquitin-like_dom"/>
</dbReference>
<evidence type="ECO:0000259" key="6">
    <source>
        <dbReference type="PROSITE" id="PS50053"/>
    </source>
</evidence>
<evidence type="ECO:0000256" key="4">
    <source>
        <dbReference type="SAM" id="Coils"/>
    </source>
</evidence>
<dbReference type="GO" id="GO:0006508">
    <property type="term" value="P:proteolysis"/>
    <property type="evidence" value="ECO:0007669"/>
    <property type="project" value="UniProtKB-KW"/>
</dbReference>
<feature type="domain" description="PPPDE" evidence="8">
    <location>
        <begin position="1237"/>
        <end position="1374"/>
    </location>
</feature>
<dbReference type="Pfam" id="PF00041">
    <property type="entry name" value="fn3"/>
    <property type="match status" value="1"/>
</dbReference>
<dbReference type="InterPro" id="IPR013783">
    <property type="entry name" value="Ig-like_fold"/>
</dbReference>
<feature type="coiled-coil region" evidence="4">
    <location>
        <begin position="269"/>
        <end position="296"/>
    </location>
</feature>
<dbReference type="InterPro" id="IPR003961">
    <property type="entry name" value="FN3_dom"/>
</dbReference>
<evidence type="ECO:0000259" key="8">
    <source>
        <dbReference type="PROSITE" id="PS51858"/>
    </source>
</evidence>
<dbReference type="InterPro" id="IPR008580">
    <property type="entry name" value="PPPDE_dom"/>
</dbReference>
<dbReference type="PANTHER" id="PTHR12378:SF80">
    <property type="entry name" value="IP06716P-RELATED"/>
    <property type="match status" value="1"/>
</dbReference>
<name>A0AA36MKB1_9DINO</name>
<dbReference type="SUPFAM" id="SSF54236">
    <property type="entry name" value="Ubiquitin-like"/>
    <property type="match status" value="1"/>
</dbReference>
<feature type="transmembrane region" description="Helical" evidence="5">
    <location>
        <begin position="233"/>
        <end position="250"/>
    </location>
</feature>
<feature type="domain" description="Fibronectin type-III" evidence="7">
    <location>
        <begin position="827"/>
        <end position="927"/>
    </location>
</feature>
<keyword evidence="2" id="KW-0645">Protease</keyword>
<organism evidence="9 10">
    <name type="scientific">Effrenium voratum</name>
    <dbReference type="NCBI Taxonomy" id="2562239"/>
    <lineage>
        <taxon>Eukaryota</taxon>
        <taxon>Sar</taxon>
        <taxon>Alveolata</taxon>
        <taxon>Dinophyceae</taxon>
        <taxon>Suessiales</taxon>
        <taxon>Symbiodiniaceae</taxon>
        <taxon>Effrenium</taxon>
    </lineage>
</organism>
<protein>
    <submittedName>
        <fullName evidence="9">Uncharacterized protein</fullName>
    </submittedName>
</protein>
<dbReference type="InterPro" id="IPR036116">
    <property type="entry name" value="FN3_sf"/>
</dbReference>
<evidence type="ECO:0000313" key="10">
    <source>
        <dbReference type="Proteomes" id="UP001178507"/>
    </source>
</evidence>
<dbReference type="InterPro" id="IPR029071">
    <property type="entry name" value="Ubiquitin-like_domsf"/>
</dbReference>
<evidence type="ECO:0000256" key="1">
    <source>
        <dbReference type="ARBA" id="ARBA00008140"/>
    </source>
</evidence>
<feature type="domain" description="Fibronectin type-III" evidence="7">
    <location>
        <begin position="405"/>
        <end position="501"/>
    </location>
</feature>
<evidence type="ECO:0000313" key="9">
    <source>
        <dbReference type="EMBL" id="CAJ1375629.1"/>
    </source>
</evidence>
<dbReference type="Proteomes" id="UP001178507">
    <property type="component" value="Unassembled WGS sequence"/>
</dbReference>
<dbReference type="InterPro" id="IPR042266">
    <property type="entry name" value="PPPDE_sf"/>
</dbReference>
<dbReference type="Pfam" id="PF05903">
    <property type="entry name" value="Peptidase_C97"/>
    <property type="match status" value="1"/>
</dbReference>
<keyword evidence="10" id="KW-1185">Reference proteome</keyword>
<dbReference type="CDD" id="cd17039">
    <property type="entry name" value="Ubl_ubiquitin_like"/>
    <property type="match status" value="1"/>
</dbReference>
<feature type="domain" description="Ubiquitin-like" evidence="6">
    <location>
        <begin position="27"/>
        <end position="88"/>
    </location>
</feature>
<dbReference type="GO" id="GO:0101005">
    <property type="term" value="F:deubiquitinase activity"/>
    <property type="evidence" value="ECO:0007669"/>
    <property type="project" value="TreeGrafter"/>
</dbReference>
<comment type="caution">
    <text evidence="9">The sequence shown here is derived from an EMBL/GenBank/DDBJ whole genome shotgun (WGS) entry which is preliminary data.</text>
</comment>
<keyword evidence="5" id="KW-1133">Transmembrane helix</keyword>
<dbReference type="Gene3D" id="3.90.1720.30">
    <property type="entry name" value="PPPDE domains"/>
    <property type="match status" value="1"/>
</dbReference>
<gene>
    <name evidence="9" type="ORF">EVOR1521_LOCUS4859</name>
</gene>
<proteinExistence type="inferred from homology"/>
<keyword evidence="3" id="KW-0378">Hydrolase</keyword>
<dbReference type="SUPFAM" id="SSF49265">
    <property type="entry name" value="Fibronectin type III"/>
    <property type="match status" value="2"/>
</dbReference>
<dbReference type="PROSITE" id="PS50853">
    <property type="entry name" value="FN3"/>
    <property type="match status" value="3"/>
</dbReference>
<keyword evidence="4" id="KW-0175">Coiled coil</keyword>
<dbReference type="PROSITE" id="PS51858">
    <property type="entry name" value="PPPDE"/>
    <property type="match status" value="1"/>
</dbReference>
<dbReference type="SMART" id="SM01179">
    <property type="entry name" value="DUF862"/>
    <property type="match status" value="1"/>
</dbReference>
<evidence type="ECO:0000256" key="3">
    <source>
        <dbReference type="ARBA" id="ARBA00022801"/>
    </source>
</evidence>
<dbReference type="PROSITE" id="PS50053">
    <property type="entry name" value="UBIQUITIN_2"/>
    <property type="match status" value="1"/>
</dbReference>
<accession>A0AA36MKB1</accession>
<dbReference type="SMART" id="SM00060">
    <property type="entry name" value="FN3"/>
    <property type="match status" value="5"/>
</dbReference>
<dbReference type="EMBL" id="CAUJNA010000334">
    <property type="protein sequence ID" value="CAJ1375629.1"/>
    <property type="molecule type" value="Genomic_DNA"/>
</dbReference>
<sequence>MTKRAADCMTDADGTAEKAGAAAPELVEVNLGLISGVALLALQVPATTRVGELKEQVHKEKGNLPSQQQLLAPGTFQKLDDDQSVAELRAGGGSVDLILVLNATFWPCSRFEGVKQGYAFKLGPEGLGYYHDEYQEGDGGAKRDPWDGLWLTSTRADASSVVVERGQIYWGGYKSVPKGTSLLQKLDDRGFFAKGSDPQYAELSSVDRLCWKNKQSEAARQGGPKRDRKEPKYLLLAVGGITAVGVFALLRSSGGGSKVRKEKLALDSKEGLLQTLQELSSQQAQMRNQLKELTAEACAEQVSEPSSYSFQPRRLRCVARGASEVTLEAPALPAEWRLERYDCGGWLSSNAWVPITDLKVSSSEGVTRMQVANLKSETQYAFRVAPDNPELDLQVRCSTASRPSAPKALRVLRRRPQGLTLQVQARPGPLPNLECELQWAQGGILGSWTSKMVLCEEGASVCEILLEQLASCTDYHLRARFRNAVGWSQDFTREAGRTSEIASAPWDLKLLKRRPGQVLLECEVMDPEGAPITELEVQLCGRVSWGEVCSECLASLESWDWDDLGGGPSRRVQVTVSGLPADPVSQLRVWSKNIVGRSLTPSPTLLCRPSSRPEEVRSLRCCRRGLDFMEMDWTTNDPEGAPVLECTLDFWPEHALFTRAQQVEVVRKQQGSFWSATLRGLEPETPYVLRLRCRNVVGVSDLSQLPVFRTADRPVAPASLQSGHVTATTIQLHFELSYDPAQLSCVPGLSALIVEEAGTLVWKTVPEKEVKIDASPNSSGTVHVVVELKGLQGDHGYRFRVWPENAVGRSSVPSVALDCHTSRKPEEPSELRAKSLSAYHMSLSWHVLDPPGAPVWGASVEIATQSMFGAWQPVSDVSLQRDGEHWKQVVYGLEPAQEYVFKVKARNDSGWSEWSEILDWSMPCVPAISDMVLHRIPTSCSADQGSASLMLTFSVHQPEAAPCAVCTAMCYANSQRVLAQREHGNQWTACFPGVDLDPLVNCFRVEAANAVGWATHQDIARLGSPGQRLPEQSSSQVNQFATGFLAKEAAQWDLVCAQGTPERLEEAQLVRGALQVAKLKEKPEVSWWTRCEDFLVTQEDGQLLPKECLAVSLVAFQLLMEGSFAAEQLRNEVEGLWQNLLFLAEALPEEDGLLTWRGRHDDWSGEFQERFAAGWSRACASAVRLLASAAGRGNMMPPLREALSDLQGLLEVHCWLDQQFQDTRSAAEELHQVILGSDVALSIYELHGTAAVTALTQLAGLGGAFHVAVQVYWLEWSFGWCEDGSGIQALHFGSSSLGRFRQRLPLGRTPLAPEEVLSILADMRKNWDGKSYDLLRRNCAHFSIELVRRLRVEEAPEWINALATAGGQIAQWLGVFRPVLVAEEEAEEIADRKLQAPDAQELAEWQWALEYVMERNAEARRVRQKLALRAAASLGRPRRARARGGWAPMRTEETMPAEKVCFLLAQCILYFCVCVSL</sequence>